<evidence type="ECO:0000256" key="1">
    <source>
        <dbReference type="SAM" id="SignalP"/>
    </source>
</evidence>
<keyword evidence="1" id="KW-0732">Signal</keyword>
<accession>A0ABU1VUA6</accession>
<sequence>MRIFGLVITVLLLCSCSSLPQGQDIAEPAQRSKAAQHPPLLFYTERLADQLFHQLQPLESGAIAVTTFADVQLMAPDTSRNSSYNAALQLQESMQTVATQLGYQVSELRLNDAVLVHAGYENSLGRNLSQLAQNQQARYLITGTLTEGEVYITVNAKLIDLKSQQVLAAASSVIPVDVLWPNEQLQLRHNKLYRNSES</sequence>
<dbReference type="PIRSF" id="PIRSF028688">
    <property type="entry name" value="UCP_imp_028688"/>
    <property type="match status" value="1"/>
</dbReference>
<evidence type="ECO:0000259" key="2">
    <source>
        <dbReference type="Pfam" id="PF17680"/>
    </source>
</evidence>
<name>A0ABU1VUA6_9GAMM</name>
<reference evidence="3 4" key="1">
    <citation type="submission" date="2023-07" db="EMBL/GenBank/DDBJ databases">
        <title>Sorghum-associated microbial communities from plants grown in Nebraska, USA.</title>
        <authorList>
            <person name="Schachtman D."/>
        </authorList>
    </citation>
    <scope>NUCLEOTIDE SEQUENCE [LARGE SCALE GENOMIC DNA]</scope>
    <source>
        <strain evidence="3 4">4138</strain>
    </source>
</reference>
<dbReference type="EMBL" id="JAVDWR010000001">
    <property type="protein sequence ID" value="MDR7119160.1"/>
    <property type="molecule type" value="Genomic_DNA"/>
</dbReference>
<dbReference type="Proteomes" id="UP001257909">
    <property type="component" value="Unassembled WGS sequence"/>
</dbReference>
<dbReference type="Pfam" id="PF17680">
    <property type="entry name" value="FlgO"/>
    <property type="match status" value="1"/>
</dbReference>
<dbReference type="InterPro" id="IPR014549">
    <property type="entry name" value="FlgO"/>
</dbReference>
<dbReference type="PROSITE" id="PS51257">
    <property type="entry name" value="PROKAR_LIPOPROTEIN"/>
    <property type="match status" value="1"/>
</dbReference>
<proteinExistence type="predicted"/>
<organism evidence="3 4">
    <name type="scientific">Rheinheimera soli</name>
    <dbReference type="NCBI Taxonomy" id="443616"/>
    <lineage>
        <taxon>Bacteria</taxon>
        <taxon>Pseudomonadati</taxon>
        <taxon>Pseudomonadota</taxon>
        <taxon>Gammaproteobacteria</taxon>
        <taxon>Chromatiales</taxon>
        <taxon>Chromatiaceae</taxon>
        <taxon>Rheinheimera</taxon>
    </lineage>
</organism>
<feature type="chain" id="PRO_5046864812" description="FlgO domain-containing protein" evidence="1">
    <location>
        <begin position="21"/>
        <end position="198"/>
    </location>
</feature>
<feature type="domain" description="FlgO" evidence="2">
    <location>
        <begin position="45"/>
        <end position="178"/>
    </location>
</feature>
<comment type="caution">
    <text evidence="3">The sequence shown here is derived from an EMBL/GenBank/DDBJ whole genome shotgun (WGS) entry which is preliminary data.</text>
</comment>
<dbReference type="RefSeq" id="WP_310273449.1">
    <property type="nucleotide sequence ID" value="NZ_JAVDWR010000001.1"/>
</dbReference>
<dbReference type="InterPro" id="IPR041215">
    <property type="entry name" value="FlgO_dom"/>
</dbReference>
<protein>
    <recommendedName>
        <fullName evidence="2">FlgO domain-containing protein</fullName>
    </recommendedName>
</protein>
<feature type="signal peptide" evidence="1">
    <location>
        <begin position="1"/>
        <end position="20"/>
    </location>
</feature>
<gene>
    <name evidence="3" type="ORF">J2W69_000075</name>
</gene>
<keyword evidence="4" id="KW-1185">Reference proteome</keyword>
<evidence type="ECO:0000313" key="3">
    <source>
        <dbReference type="EMBL" id="MDR7119160.1"/>
    </source>
</evidence>
<evidence type="ECO:0000313" key="4">
    <source>
        <dbReference type="Proteomes" id="UP001257909"/>
    </source>
</evidence>